<evidence type="ECO:0000259" key="1">
    <source>
        <dbReference type="Pfam" id="PF07883"/>
    </source>
</evidence>
<dbReference type="Gene3D" id="2.60.120.10">
    <property type="entry name" value="Jelly Rolls"/>
    <property type="match status" value="1"/>
</dbReference>
<dbReference type="InterPro" id="IPR014710">
    <property type="entry name" value="RmlC-like_jellyroll"/>
</dbReference>
<dbReference type="EMBL" id="FRAA01000008">
    <property type="protein sequence ID" value="SHK75537.1"/>
    <property type="molecule type" value="Genomic_DNA"/>
</dbReference>
<keyword evidence="3" id="KW-1185">Reference proteome</keyword>
<evidence type="ECO:0000313" key="2">
    <source>
        <dbReference type="EMBL" id="SHK75537.1"/>
    </source>
</evidence>
<dbReference type="AlphaFoldDB" id="A0A1M6V206"/>
<accession>A0A1M6V206</accession>
<gene>
    <name evidence="2" type="ORF">SAMN04488028_10890</name>
</gene>
<evidence type="ECO:0000313" key="3">
    <source>
        <dbReference type="Proteomes" id="UP000184474"/>
    </source>
</evidence>
<dbReference type="InterPro" id="IPR011051">
    <property type="entry name" value="RmlC_Cupin_sf"/>
</dbReference>
<sequence>MGMIFYAHAQEYTMDNCVNTLDTTRSVETKSGYQYWFADKSFAEGNTLKLSVVELGMSTHAPHQHSEDEFFYVLEGTAEFFLDGETRIVGSHTSLYCPSQSMHGIKNAGTGLLKYLVIKKYELE</sequence>
<reference evidence="3" key="1">
    <citation type="submission" date="2016-11" db="EMBL/GenBank/DDBJ databases">
        <authorList>
            <person name="Varghese N."/>
            <person name="Submissions S."/>
        </authorList>
    </citation>
    <scope>NUCLEOTIDE SEQUENCE [LARGE SCALE GENOMIC DNA]</scope>
    <source>
        <strain evidence="3">DSM 26134</strain>
    </source>
</reference>
<dbReference type="SUPFAM" id="SSF51182">
    <property type="entry name" value="RmlC-like cupins"/>
    <property type="match status" value="1"/>
</dbReference>
<organism evidence="2 3">
    <name type="scientific">Reichenbachiella agariperforans</name>
    <dbReference type="NCBI Taxonomy" id="156994"/>
    <lineage>
        <taxon>Bacteria</taxon>
        <taxon>Pseudomonadati</taxon>
        <taxon>Bacteroidota</taxon>
        <taxon>Cytophagia</taxon>
        <taxon>Cytophagales</taxon>
        <taxon>Reichenbachiellaceae</taxon>
        <taxon>Reichenbachiella</taxon>
    </lineage>
</organism>
<dbReference type="Proteomes" id="UP000184474">
    <property type="component" value="Unassembled WGS sequence"/>
</dbReference>
<protein>
    <submittedName>
        <fullName evidence="2">Cupin domain-containing protein</fullName>
    </submittedName>
</protein>
<dbReference type="InterPro" id="IPR013096">
    <property type="entry name" value="Cupin_2"/>
</dbReference>
<name>A0A1M6V206_REIAG</name>
<dbReference type="STRING" id="156994.SAMN04488028_10890"/>
<proteinExistence type="predicted"/>
<dbReference type="Pfam" id="PF07883">
    <property type="entry name" value="Cupin_2"/>
    <property type="match status" value="1"/>
</dbReference>
<feature type="domain" description="Cupin type-2" evidence="1">
    <location>
        <begin position="56"/>
        <end position="118"/>
    </location>
</feature>